<evidence type="ECO:0000256" key="3">
    <source>
        <dbReference type="ARBA" id="ARBA00017453"/>
    </source>
</evidence>
<feature type="signal peptide" evidence="8">
    <location>
        <begin position="1"/>
        <end position="17"/>
    </location>
</feature>
<evidence type="ECO:0000313" key="9">
    <source>
        <dbReference type="EMBL" id="CAJ0598497.1"/>
    </source>
</evidence>
<name>A0AA36GUL7_CYLNA</name>
<dbReference type="AlphaFoldDB" id="A0AA36GUL7"/>
<keyword evidence="5 8" id="KW-0732">Signal</keyword>
<evidence type="ECO:0000256" key="5">
    <source>
        <dbReference type="ARBA" id="ARBA00022729"/>
    </source>
</evidence>
<gene>
    <name evidence="9" type="ORF">CYNAS_LOCUS10480</name>
</gene>
<protein>
    <recommendedName>
        <fullName evidence="3">Fatty-acid and retinol-binding protein 1</fullName>
    </recommendedName>
</protein>
<comment type="caution">
    <text evidence="9">The sequence shown here is derived from an EMBL/GenBank/DDBJ whole genome shotgun (WGS) entry which is preliminary data.</text>
</comment>
<sequence length="173" mass="19460">MLCISLIISSLMATVAAFKYGDIPVEYRELIPAEVKVFIIGLSDADKKVLKEVLHSTSDFENEDQLVDAIREKSPDLAERANKLSDMYKTKLAALGPEAQTFAKEMMKNCLKVRLQYFGGKNPSRADLKKIALDLIEKYKALSNDAKEDLKKEFPISAILSNEAMLERLKNMN</sequence>
<evidence type="ECO:0000256" key="2">
    <source>
        <dbReference type="ARBA" id="ARBA00006648"/>
    </source>
</evidence>
<organism evidence="9 10">
    <name type="scientific">Cylicocyclus nassatus</name>
    <name type="common">Nematode worm</name>
    <dbReference type="NCBI Taxonomy" id="53992"/>
    <lineage>
        <taxon>Eukaryota</taxon>
        <taxon>Metazoa</taxon>
        <taxon>Ecdysozoa</taxon>
        <taxon>Nematoda</taxon>
        <taxon>Chromadorea</taxon>
        <taxon>Rhabditida</taxon>
        <taxon>Rhabditina</taxon>
        <taxon>Rhabditomorpha</taxon>
        <taxon>Strongyloidea</taxon>
        <taxon>Strongylidae</taxon>
        <taxon>Cylicocyclus</taxon>
    </lineage>
</organism>
<keyword evidence="6" id="KW-0175">Coiled coil</keyword>
<dbReference type="Proteomes" id="UP001176961">
    <property type="component" value="Unassembled WGS sequence"/>
</dbReference>
<dbReference type="GO" id="GO:0005576">
    <property type="term" value="C:extracellular region"/>
    <property type="evidence" value="ECO:0007669"/>
    <property type="project" value="UniProtKB-SubCell"/>
</dbReference>
<evidence type="ECO:0000313" key="10">
    <source>
        <dbReference type="Proteomes" id="UP001176961"/>
    </source>
</evidence>
<evidence type="ECO:0000256" key="4">
    <source>
        <dbReference type="ARBA" id="ARBA00022525"/>
    </source>
</evidence>
<keyword evidence="10" id="KW-1185">Reference proteome</keyword>
<comment type="similarity">
    <text evidence="2">Belongs to the fatty-acid and retinol-binding protein (FARBP) family.</text>
</comment>
<dbReference type="GO" id="GO:0008289">
    <property type="term" value="F:lipid binding"/>
    <property type="evidence" value="ECO:0007669"/>
    <property type="project" value="UniProtKB-KW"/>
</dbReference>
<evidence type="ECO:0000256" key="7">
    <source>
        <dbReference type="ARBA" id="ARBA00023121"/>
    </source>
</evidence>
<comment type="subcellular location">
    <subcellularLocation>
        <location evidence="1">Secreted</location>
    </subcellularLocation>
</comment>
<evidence type="ECO:0000256" key="1">
    <source>
        <dbReference type="ARBA" id="ARBA00004613"/>
    </source>
</evidence>
<dbReference type="Gene3D" id="1.20.120.1100">
    <property type="match status" value="1"/>
</dbReference>
<dbReference type="Pfam" id="PF05823">
    <property type="entry name" value="Gp-FAR-1"/>
    <property type="match status" value="1"/>
</dbReference>
<dbReference type="PANTHER" id="PTHR31418">
    <property type="entry name" value="FATTY-ACID AND RETINOL-BINDING PROTEIN 1"/>
    <property type="match status" value="1"/>
</dbReference>
<keyword evidence="7" id="KW-0446">Lipid-binding</keyword>
<dbReference type="PANTHER" id="PTHR31418:SF7">
    <property type="entry name" value="FATTY-ACID AND RETINOL-BINDING PROTEIN 1"/>
    <property type="match status" value="1"/>
</dbReference>
<feature type="chain" id="PRO_5041272998" description="Fatty-acid and retinol-binding protein 1" evidence="8">
    <location>
        <begin position="18"/>
        <end position="173"/>
    </location>
</feature>
<proteinExistence type="inferred from homology"/>
<accession>A0AA36GUL7</accession>
<evidence type="ECO:0000256" key="8">
    <source>
        <dbReference type="SAM" id="SignalP"/>
    </source>
</evidence>
<keyword evidence="4" id="KW-0964">Secreted</keyword>
<reference evidence="9" key="1">
    <citation type="submission" date="2023-07" db="EMBL/GenBank/DDBJ databases">
        <authorList>
            <consortium name="CYATHOMIX"/>
        </authorList>
    </citation>
    <scope>NUCLEOTIDE SEQUENCE</scope>
    <source>
        <strain evidence="9">N/A</strain>
    </source>
</reference>
<dbReference type="InterPro" id="IPR008632">
    <property type="entry name" value="Gp-FAR-1"/>
</dbReference>
<evidence type="ECO:0000256" key="6">
    <source>
        <dbReference type="ARBA" id="ARBA00023054"/>
    </source>
</evidence>
<dbReference type="EMBL" id="CATQJL010000223">
    <property type="protein sequence ID" value="CAJ0598497.1"/>
    <property type="molecule type" value="Genomic_DNA"/>
</dbReference>